<evidence type="ECO:0000256" key="1">
    <source>
        <dbReference type="PROSITE-ProRule" id="PRU00047"/>
    </source>
</evidence>
<dbReference type="InterPro" id="IPR001878">
    <property type="entry name" value="Znf_CCHC"/>
</dbReference>
<dbReference type="InterPro" id="IPR036875">
    <property type="entry name" value="Znf_CCHC_sf"/>
</dbReference>
<accession>I1QIQ8</accession>
<dbReference type="STRING" id="4538.I1QIQ8"/>
<protein>
    <recommendedName>
        <fullName evidence="3">CCHC-type domain-containing protein</fullName>
    </recommendedName>
</protein>
<keyword evidence="1" id="KW-0863">Zinc-finger</keyword>
<keyword evidence="1" id="KW-0862">Zinc</keyword>
<keyword evidence="1" id="KW-0479">Metal-binding</keyword>
<reference evidence="4 5" key="2">
    <citation type="submission" date="2018-04" db="EMBL/GenBank/DDBJ databases">
        <title>OglaRS2 (Oryza glaberrima Reference Sequence Version 2).</title>
        <authorList>
            <person name="Zhang J."/>
            <person name="Kudrna D."/>
            <person name="Lee S."/>
            <person name="Talag J."/>
            <person name="Rajasekar S."/>
            <person name="Wing R.A."/>
        </authorList>
    </citation>
    <scope>NUCLEOTIDE SEQUENCE [LARGE SCALE GENOMIC DNA]</scope>
    <source>
        <strain evidence="4 5">cv. IRGC 96717</strain>
    </source>
</reference>
<dbReference type="Gene3D" id="4.10.60.10">
    <property type="entry name" value="Zinc finger, CCHC-type"/>
    <property type="match status" value="1"/>
</dbReference>
<dbReference type="Pfam" id="PF00098">
    <property type="entry name" value="zf-CCHC"/>
    <property type="match status" value="1"/>
</dbReference>
<feature type="compositionally biased region" description="Acidic residues" evidence="2">
    <location>
        <begin position="44"/>
        <end position="56"/>
    </location>
</feature>
<feature type="region of interest" description="Disordered" evidence="2">
    <location>
        <begin position="31"/>
        <end position="77"/>
    </location>
</feature>
<feature type="domain" description="CCHC-type" evidence="3">
    <location>
        <begin position="72"/>
        <end position="86"/>
    </location>
</feature>
<proteinExistence type="predicted"/>
<feature type="compositionally biased region" description="Basic and acidic residues" evidence="2">
    <location>
        <begin position="31"/>
        <end position="43"/>
    </location>
</feature>
<dbReference type="Proteomes" id="UP000007306">
    <property type="component" value="Chromosome 8"/>
</dbReference>
<dbReference type="PROSITE" id="PS50158">
    <property type="entry name" value="ZF_CCHC"/>
    <property type="match status" value="1"/>
</dbReference>
<dbReference type="EnsemblPlants" id="ORGLA08G0130900.1">
    <property type="protein sequence ID" value="ORGLA08G0130900.1"/>
    <property type="gene ID" value="ORGLA08G0130900"/>
</dbReference>
<dbReference type="AlphaFoldDB" id="I1QIQ8"/>
<evidence type="ECO:0000313" key="4">
    <source>
        <dbReference type="EnsemblPlants" id="ORGLA08G0130900.1"/>
    </source>
</evidence>
<dbReference type="GO" id="GO:0008270">
    <property type="term" value="F:zinc ion binding"/>
    <property type="evidence" value="ECO:0007669"/>
    <property type="project" value="UniProtKB-KW"/>
</dbReference>
<sequence length="87" mass="10345">RPSLSRRRLYPDPPSMDHIWDTARLEERMRLRGEIRRGEHTQDKEDDDDQGGDYPDEDHRSPKRKRRDRGPCYNCGKTGHIARDCRG</sequence>
<name>I1QIQ8_ORYGL</name>
<evidence type="ECO:0000313" key="5">
    <source>
        <dbReference type="Proteomes" id="UP000007306"/>
    </source>
</evidence>
<evidence type="ECO:0000259" key="3">
    <source>
        <dbReference type="PROSITE" id="PS50158"/>
    </source>
</evidence>
<dbReference type="SMART" id="SM00343">
    <property type="entry name" value="ZnF_C2HC"/>
    <property type="match status" value="1"/>
</dbReference>
<dbReference type="Gramene" id="ORGLA08G0130900.1">
    <property type="protein sequence ID" value="ORGLA08G0130900.1"/>
    <property type="gene ID" value="ORGLA08G0130900"/>
</dbReference>
<keyword evidence="5" id="KW-1185">Reference proteome</keyword>
<evidence type="ECO:0000256" key="2">
    <source>
        <dbReference type="SAM" id="MobiDB-lite"/>
    </source>
</evidence>
<organism evidence="4 5">
    <name type="scientific">Oryza glaberrima</name>
    <name type="common">African rice</name>
    <dbReference type="NCBI Taxonomy" id="4538"/>
    <lineage>
        <taxon>Eukaryota</taxon>
        <taxon>Viridiplantae</taxon>
        <taxon>Streptophyta</taxon>
        <taxon>Embryophyta</taxon>
        <taxon>Tracheophyta</taxon>
        <taxon>Spermatophyta</taxon>
        <taxon>Magnoliopsida</taxon>
        <taxon>Liliopsida</taxon>
        <taxon>Poales</taxon>
        <taxon>Poaceae</taxon>
        <taxon>BOP clade</taxon>
        <taxon>Oryzoideae</taxon>
        <taxon>Oryzeae</taxon>
        <taxon>Oryzinae</taxon>
        <taxon>Oryza</taxon>
    </lineage>
</organism>
<dbReference type="SUPFAM" id="SSF57756">
    <property type="entry name" value="Retrovirus zinc finger-like domains"/>
    <property type="match status" value="1"/>
</dbReference>
<reference evidence="4" key="1">
    <citation type="submission" date="2015-06" db="UniProtKB">
        <authorList>
            <consortium name="EnsemblPlants"/>
        </authorList>
    </citation>
    <scope>IDENTIFICATION</scope>
</reference>
<dbReference type="GO" id="GO:0003676">
    <property type="term" value="F:nucleic acid binding"/>
    <property type="evidence" value="ECO:0007669"/>
    <property type="project" value="InterPro"/>
</dbReference>
<dbReference type="HOGENOM" id="CLU_191116_0_0_1"/>
<dbReference type="OMA" id="RDRGPCY"/>